<feature type="transmembrane region" description="Helical" evidence="1">
    <location>
        <begin position="55"/>
        <end position="77"/>
    </location>
</feature>
<gene>
    <name evidence="2" type="ORF">GCM10007047_22680</name>
</gene>
<name>A0A8J3DJ22_9BACT</name>
<accession>A0A8J3DJ22</accession>
<keyword evidence="1" id="KW-0472">Membrane</keyword>
<keyword evidence="1" id="KW-0812">Transmembrane</keyword>
<comment type="caution">
    <text evidence="2">The sequence shown here is derived from an EMBL/GenBank/DDBJ whole genome shotgun (WGS) entry which is preliminary data.</text>
</comment>
<evidence type="ECO:0000313" key="2">
    <source>
        <dbReference type="EMBL" id="GHC05157.1"/>
    </source>
</evidence>
<dbReference type="Proteomes" id="UP000642829">
    <property type="component" value="Unassembled WGS sequence"/>
</dbReference>
<reference evidence="2" key="1">
    <citation type="journal article" date="2014" name="Int. J. Syst. Evol. Microbiol.">
        <title>Complete genome sequence of Corynebacterium casei LMG S-19264T (=DSM 44701T), isolated from a smear-ripened cheese.</title>
        <authorList>
            <consortium name="US DOE Joint Genome Institute (JGI-PGF)"/>
            <person name="Walter F."/>
            <person name="Albersmeier A."/>
            <person name="Kalinowski J."/>
            <person name="Ruckert C."/>
        </authorList>
    </citation>
    <scope>NUCLEOTIDE SEQUENCE</scope>
    <source>
        <strain evidence="2">KCTC 12870</strain>
    </source>
</reference>
<evidence type="ECO:0000313" key="3">
    <source>
        <dbReference type="Proteomes" id="UP000642829"/>
    </source>
</evidence>
<organism evidence="2 3">
    <name type="scientific">Cerasicoccus arenae</name>
    <dbReference type="NCBI Taxonomy" id="424488"/>
    <lineage>
        <taxon>Bacteria</taxon>
        <taxon>Pseudomonadati</taxon>
        <taxon>Verrucomicrobiota</taxon>
        <taxon>Opitutia</taxon>
        <taxon>Puniceicoccales</taxon>
        <taxon>Cerasicoccaceae</taxon>
        <taxon>Cerasicoccus</taxon>
    </lineage>
</organism>
<evidence type="ECO:0000256" key="1">
    <source>
        <dbReference type="SAM" id="Phobius"/>
    </source>
</evidence>
<protein>
    <submittedName>
        <fullName evidence="2">Uncharacterized protein</fullName>
    </submittedName>
</protein>
<feature type="transmembrane region" description="Helical" evidence="1">
    <location>
        <begin position="17"/>
        <end position="35"/>
    </location>
</feature>
<reference evidence="2" key="2">
    <citation type="submission" date="2020-09" db="EMBL/GenBank/DDBJ databases">
        <authorList>
            <person name="Sun Q."/>
            <person name="Kim S."/>
        </authorList>
    </citation>
    <scope>NUCLEOTIDE SEQUENCE</scope>
    <source>
        <strain evidence="2">KCTC 12870</strain>
    </source>
</reference>
<proteinExistence type="predicted"/>
<sequence>MNFATLINVTSQSLSRITVRAFLMLAILPATIFAQTEGLRPMRGLRQTSYWEQNWPWLTAVIAVGTIALIALVVWLARRKPATKQLTPAEEARLRLGEAADLADGQDDKAFSTTVSDALRVFMERAFSLRAPEQTTEEFLQSAQSSGRLPEASLQTLARFLELCDLAKFAQQSFGDEERLQLLNTARNFVDEAGRPATAEPKETAAT</sequence>
<dbReference type="EMBL" id="BMXG01000013">
    <property type="protein sequence ID" value="GHC05157.1"/>
    <property type="molecule type" value="Genomic_DNA"/>
</dbReference>
<dbReference type="AlphaFoldDB" id="A0A8J3DJ22"/>
<keyword evidence="1" id="KW-1133">Transmembrane helix</keyword>
<keyword evidence="3" id="KW-1185">Reference proteome</keyword>